<evidence type="ECO:0000313" key="3">
    <source>
        <dbReference type="Ensembl" id="ENSSSCP00015018523.1"/>
    </source>
</evidence>
<dbReference type="PANTHER" id="PTHR37339:SF1">
    <property type="entry name" value="TESTIS-EXPRESSED PROTEIN 29"/>
    <property type="match status" value="1"/>
</dbReference>
<feature type="compositionally biased region" description="Low complexity" evidence="1">
    <location>
        <begin position="166"/>
        <end position="179"/>
    </location>
</feature>
<protein>
    <submittedName>
        <fullName evidence="3">Uncharacterized protein</fullName>
    </submittedName>
</protein>
<sequence>MRGAGGCPGNWKSGLWDSSSKKHLLMFGDSSPGYEGPLPGSGGCAAPSQARSRVLREASLSGGQTDRRTREALRTLSSQTAPERLGAGRAGRRRGARRRANRTVCIAAYVQFFSVLIVLVAGALVITIIYRVVQESRREKEVPTEIPLSSKPSAKSEPAPPGEQPASTASAASKVSSPEPEMPLEGEEDDEETED</sequence>
<dbReference type="Ensembl" id="ENSSSCT00015046869.1">
    <property type="protein sequence ID" value="ENSSSCP00015018523.1"/>
    <property type="gene ID" value="ENSSSCG00015035407.1"/>
</dbReference>
<keyword evidence="2" id="KW-1133">Transmembrane helix</keyword>
<organism evidence="3 4">
    <name type="scientific">Sus scrofa</name>
    <name type="common">Pig</name>
    <dbReference type="NCBI Taxonomy" id="9823"/>
    <lineage>
        <taxon>Eukaryota</taxon>
        <taxon>Metazoa</taxon>
        <taxon>Chordata</taxon>
        <taxon>Craniata</taxon>
        <taxon>Vertebrata</taxon>
        <taxon>Euteleostomi</taxon>
        <taxon>Mammalia</taxon>
        <taxon>Eutheria</taxon>
        <taxon>Laurasiatheria</taxon>
        <taxon>Artiodactyla</taxon>
        <taxon>Suina</taxon>
        <taxon>Suidae</taxon>
        <taxon>Sus</taxon>
    </lineage>
</organism>
<name>A0A8D0NLA9_PIG</name>
<dbReference type="Proteomes" id="UP000694726">
    <property type="component" value="Unplaced"/>
</dbReference>
<dbReference type="InterPro" id="IPR031685">
    <property type="entry name" value="TEX29"/>
</dbReference>
<evidence type="ECO:0000256" key="2">
    <source>
        <dbReference type="SAM" id="Phobius"/>
    </source>
</evidence>
<evidence type="ECO:0000313" key="4">
    <source>
        <dbReference type="Proteomes" id="UP000694726"/>
    </source>
</evidence>
<keyword evidence="2" id="KW-0812">Transmembrane</keyword>
<feature type="compositionally biased region" description="Acidic residues" evidence="1">
    <location>
        <begin position="182"/>
        <end position="195"/>
    </location>
</feature>
<evidence type="ECO:0000256" key="1">
    <source>
        <dbReference type="SAM" id="MobiDB-lite"/>
    </source>
</evidence>
<reference evidence="3" key="1">
    <citation type="submission" date="2025-08" db="UniProtKB">
        <authorList>
            <consortium name="Ensembl"/>
        </authorList>
    </citation>
    <scope>IDENTIFICATION</scope>
</reference>
<feature type="region of interest" description="Disordered" evidence="1">
    <location>
        <begin position="57"/>
        <end position="97"/>
    </location>
</feature>
<dbReference type="Pfam" id="PF15839">
    <property type="entry name" value="TEX29"/>
    <property type="match status" value="1"/>
</dbReference>
<proteinExistence type="predicted"/>
<keyword evidence="2" id="KW-0472">Membrane</keyword>
<feature type="region of interest" description="Disordered" evidence="1">
    <location>
        <begin position="139"/>
        <end position="195"/>
    </location>
</feature>
<feature type="transmembrane region" description="Helical" evidence="2">
    <location>
        <begin position="106"/>
        <end position="130"/>
    </location>
</feature>
<accession>A0A8D0NLA9</accession>
<dbReference type="AlphaFoldDB" id="A0A8D0NLA9"/>
<dbReference type="PANTHER" id="PTHR37339">
    <property type="entry name" value="TESTIS-EXPRESSED PROTEIN 29"/>
    <property type="match status" value="1"/>
</dbReference>